<sequence length="178" mass="20360">MAKKTLRQLATQYAVELKQLIDFLGAKNGNELLEESDPKLQQFFQRNHNPEAEKIVGNLYTEVGGEYRQQLTKIAVNMRVKGGRFLREELMRLTAMPTAMVLAEQEIKDTEKFETGLDSMWDFNAPFEELSGYVLPQQRTTMLLTANSSARQEETTIKQSTSPPEIPLSNFLQNETQQ</sequence>
<gene>
    <name evidence="2" type="ORF">H6G97_20950</name>
</gene>
<dbReference type="Proteomes" id="UP000623440">
    <property type="component" value="Unassembled WGS sequence"/>
</dbReference>
<organism evidence="2 3">
    <name type="scientific">Nostoc flagelliforme FACHB-838</name>
    <dbReference type="NCBI Taxonomy" id="2692904"/>
    <lineage>
        <taxon>Bacteria</taxon>
        <taxon>Bacillati</taxon>
        <taxon>Cyanobacteriota</taxon>
        <taxon>Cyanophyceae</taxon>
        <taxon>Nostocales</taxon>
        <taxon>Nostocaceae</taxon>
        <taxon>Nostoc</taxon>
    </lineage>
</organism>
<keyword evidence="3" id="KW-1185">Reference proteome</keyword>
<protein>
    <recommendedName>
        <fullName evidence="4">RuBisCO chaperone RbcX</fullName>
    </recommendedName>
</protein>
<evidence type="ECO:0000313" key="2">
    <source>
        <dbReference type="EMBL" id="MBD2531919.1"/>
    </source>
</evidence>
<evidence type="ECO:0000256" key="1">
    <source>
        <dbReference type="SAM" id="MobiDB-lite"/>
    </source>
</evidence>
<feature type="region of interest" description="Disordered" evidence="1">
    <location>
        <begin position="147"/>
        <end position="178"/>
    </location>
</feature>
<comment type="caution">
    <text evidence="2">The sequence shown here is derived from an EMBL/GenBank/DDBJ whole genome shotgun (WGS) entry which is preliminary data.</text>
</comment>
<accession>A0ABR8DRU1</accession>
<dbReference type="EMBL" id="JACJSI010000044">
    <property type="protein sequence ID" value="MBD2531919.1"/>
    <property type="molecule type" value="Genomic_DNA"/>
</dbReference>
<reference evidence="2 3" key="1">
    <citation type="journal article" date="2020" name="ISME J.">
        <title>Comparative genomics reveals insights into cyanobacterial evolution and habitat adaptation.</title>
        <authorList>
            <person name="Chen M.Y."/>
            <person name="Teng W.K."/>
            <person name="Zhao L."/>
            <person name="Hu C.X."/>
            <person name="Zhou Y.K."/>
            <person name="Han B.P."/>
            <person name="Song L.R."/>
            <person name="Shu W.S."/>
        </authorList>
    </citation>
    <scope>NUCLEOTIDE SEQUENCE [LARGE SCALE GENOMIC DNA]</scope>
    <source>
        <strain evidence="2 3">FACHB-838</strain>
    </source>
</reference>
<evidence type="ECO:0008006" key="4">
    <source>
        <dbReference type="Google" id="ProtNLM"/>
    </source>
</evidence>
<dbReference type="RefSeq" id="WP_190942578.1">
    <property type="nucleotide sequence ID" value="NZ_JACJSI010000044.1"/>
</dbReference>
<name>A0ABR8DRU1_9NOSO</name>
<evidence type="ECO:0000313" key="3">
    <source>
        <dbReference type="Proteomes" id="UP000623440"/>
    </source>
</evidence>
<proteinExistence type="predicted"/>